<dbReference type="SUPFAM" id="SSF51905">
    <property type="entry name" value="FAD/NAD(P)-binding domain"/>
    <property type="match status" value="2"/>
</dbReference>
<dbReference type="PRINTS" id="PR00368">
    <property type="entry name" value="FADPNR"/>
</dbReference>
<dbReference type="RefSeq" id="WP_012218051.1">
    <property type="nucleotide sequence ID" value="NC_010087.1"/>
</dbReference>
<dbReference type="AlphaFoldDB" id="A0A0H3KQZ0"/>
<dbReference type="GO" id="GO:0050660">
    <property type="term" value="F:flavin adenine dinucleotide binding"/>
    <property type="evidence" value="ECO:0007669"/>
    <property type="project" value="TreeGrafter"/>
</dbReference>
<dbReference type="PANTHER" id="PTHR43539:SF78">
    <property type="entry name" value="FLAVIN-CONTAINING MONOOXYGENASE"/>
    <property type="match status" value="1"/>
</dbReference>
<dbReference type="STRING" id="395019.BMULJ_05845"/>
<dbReference type="InterPro" id="IPR036188">
    <property type="entry name" value="FAD/NAD-bd_sf"/>
</dbReference>
<dbReference type="EMBL" id="AP009387">
    <property type="protein sequence ID" value="BAG47654.1"/>
    <property type="molecule type" value="Genomic_DNA"/>
</dbReference>
<keyword evidence="1" id="KW-0560">Oxidoreductase</keyword>
<dbReference type="HOGENOM" id="CLU_006909_1_2_4"/>
<gene>
    <name evidence="2" type="ordered locus">BMULJ_05845</name>
</gene>
<dbReference type="KEGG" id="bmu:Bmul_5666"/>
<name>A0A0H3KQZ0_BURM1</name>
<dbReference type="Gene3D" id="3.50.50.60">
    <property type="entry name" value="FAD/NAD(P)-binding domain"/>
    <property type="match status" value="1"/>
</dbReference>
<evidence type="ECO:0000256" key="1">
    <source>
        <dbReference type="ARBA" id="ARBA00023002"/>
    </source>
</evidence>
<dbReference type="PRINTS" id="PR00469">
    <property type="entry name" value="PNDRDTASEII"/>
</dbReference>
<reference evidence="2 3" key="1">
    <citation type="submission" date="2007-04" db="EMBL/GenBank/DDBJ databases">
        <title>Complete genome sequence of Burkholderia multivorans ATCC 17616.</title>
        <authorList>
            <person name="Ohtsubo Y."/>
            <person name="Yamashita A."/>
            <person name="Kurokawa K."/>
            <person name="Takami H."/>
            <person name="Yuhara S."/>
            <person name="Nishiyama E."/>
            <person name="Endo R."/>
            <person name="Miyazaki R."/>
            <person name="Ono A."/>
            <person name="Yano K."/>
            <person name="Ito M."/>
            <person name="Sota M."/>
            <person name="Yuji N."/>
            <person name="Hattori M."/>
            <person name="Tsuda M."/>
        </authorList>
    </citation>
    <scope>NUCLEOTIDE SEQUENCE [LARGE SCALE GENOMIC DNA]</scope>
    <source>
        <strain evidence="3">ATCC 17616 / 249</strain>
    </source>
</reference>
<dbReference type="PANTHER" id="PTHR43539">
    <property type="entry name" value="FLAVIN-BINDING MONOOXYGENASE-LIKE PROTEIN (AFU_ORTHOLOGUE AFUA_4G09220)"/>
    <property type="match status" value="1"/>
</dbReference>
<dbReference type="InterPro" id="IPR050982">
    <property type="entry name" value="Auxin_biosynth/cation_transpt"/>
</dbReference>
<keyword evidence="3" id="KW-1185">Reference proteome</keyword>
<organism evidence="2 3">
    <name type="scientific">Burkholderia multivorans (strain ATCC 17616 / 249)</name>
    <dbReference type="NCBI Taxonomy" id="395019"/>
    <lineage>
        <taxon>Bacteria</taxon>
        <taxon>Pseudomonadati</taxon>
        <taxon>Pseudomonadota</taxon>
        <taxon>Betaproteobacteria</taxon>
        <taxon>Burkholderiales</taxon>
        <taxon>Burkholderiaceae</taxon>
        <taxon>Burkholderia</taxon>
        <taxon>Burkholderia cepacia complex</taxon>
    </lineage>
</organism>
<evidence type="ECO:0000313" key="2">
    <source>
        <dbReference type="EMBL" id="BAG47654.1"/>
    </source>
</evidence>
<dbReference type="NCBIfam" id="NF040505">
    <property type="entry name" value="ArsO_flavin_mono"/>
    <property type="match status" value="1"/>
</dbReference>
<sequence length="369" mass="40204">MPTHVDVVVIGGGQAGLATAYFLRRAGIDYIVLDDQSAPGGAWRHTWESLHLFSPAEWSSLPGWQMPTSQDTYPSRNDVIDYLVNYEHRYHLPVQRSVHVEAVSRTREGLLVTTDRGEWLAQAVVSAAGTWSAPYIPDYPGRELFRGRQVHSAQYRNPDDLRGQNVLVVGGGNSGAQILAEISTVCNATWVTLHEPVFLPDDVDGRILFERATAKWKALRDGQATGVAVGGLGDVVMVPPVRDARARGVLHAVRPFARFDADGVVWADGTHSRVDAVIWCTGFRPALGHLDALQIRDADGLVATDGTRARDEPRLWLVGYGEWCGAASATLIGVMRSARDTVREIAEYLRPTQEQVASAPPSMSGGGVH</sequence>
<dbReference type="KEGG" id="bmj:BMULJ_05845"/>
<dbReference type="Proteomes" id="UP000008815">
    <property type="component" value="Chromosome 3"/>
</dbReference>
<protein>
    <submittedName>
        <fullName evidence="2">Flavoprotein</fullName>
    </submittedName>
</protein>
<dbReference type="GO" id="GO:0004497">
    <property type="term" value="F:monooxygenase activity"/>
    <property type="evidence" value="ECO:0007669"/>
    <property type="project" value="TreeGrafter"/>
</dbReference>
<accession>A0A0H3KQZ0</accession>
<dbReference type="Pfam" id="PF13738">
    <property type="entry name" value="Pyr_redox_3"/>
    <property type="match status" value="1"/>
</dbReference>
<evidence type="ECO:0000313" key="3">
    <source>
        <dbReference type="Proteomes" id="UP000008815"/>
    </source>
</evidence>
<proteinExistence type="predicted"/>
<dbReference type="eggNOG" id="COG2072">
    <property type="taxonomic scope" value="Bacteria"/>
</dbReference>